<organism evidence="1">
    <name type="scientific">Caldithrix abyssi</name>
    <dbReference type="NCBI Taxonomy" id="187145"/>
    <lineage>
        <taxon>Bacteria</taxon>
        <taxon>Pseudomonadati</taxon>
        <taxon>Calditrichota</taxon>
        <taxon>Calditrichia</taxon>
        <taxon>Calditrichales</taxon>
        <taxon>Calditrichaceae</taxon>
        <taxon>Caldithrix</taxon>
    </lineage>
</organism>
<dbReference type="Proteomes" id="UP000885779">
    <property type="component" value="Unassembled WGS sequence"/>
</dbReference>
<dbReference type="EMBL" id="DRQG01000116">
    <property type="protein sequence ID" value="HGY56576.1"/>
    <property type="molecule type" value="Genomic_DNA"/>
</dbReference>
<proteinExistence type="predicted"/>
<evidence type="ECO:0000313" key="1">
    <source>
        <dbReference type="EMBL" id="HGY56576.1"/>
    </source>
</evidence>
<sequence length="977" mass="111846">MRIAVLILILLLSSIFSRGLFGQVQKWKTENLILLNPSPAHNFILPYMTQCFENALRYHKKFFHYTPGEPVTVFMQDFWDYGNAGATAIPKNYIRIGIAPLSYTYETSPANERINHTMNHELVHVVAGDKASANDLFFRKLFFGKVAVSAEDPLSMLYSYLTNPRRYAPRWYHEGIAVFMETWMAGGIGRAMGSYDEMVFRTMVSDSSYFYSVIGLVSEGTAIDFQIGVNSYLYGTRFISYLAYQYGPEKLIAWVSDTKNRKKYFSSDFERIYGSSLDEEWQRWIRWEHQFQKDNLAAIRRFPVTAFRPIAHQGLGSVSRGYYDKTSGKIYLAVLYPAHTPHIVSIDVRSGTMEEICEIVGAGLYYVTSLAFDPENRILFYTTDNHAWRDLNLVELTSGKTRMLIKDARTGDLAFNRKDGSLWGIRHYNGISTIVRISKPYTEWNQIYSWPYGKDMYDIDISPDGKFLSGALASISGRQLLIKMSVDSLLKGKAGFDTLFDFETSLPANFTFSPDGRYLFGSSYYSGVSNIYRYDLERDDIVALSNCQSGFFRPVPFSEDSLIVFRYTGQGFLPGIIPNKPVERVSAIRFLGNEIVTKYPQVKRWIAPPPSRIRIDSLHIEKSPYNSLANLQLNSVYPIVEGYKNTASVGLRMDLMDWLGAAGLSAKISYTPSYRLPAEERLHARLKFRYWDWELRAAYNPADFYDLFGPTKTGRKGYVLGLRFDRSVIYEKPRLLDFNANVTGYAGLDRLPFFQNVTVPVDRFLTFGASLKYRFLLKTLGAVENEKGFEAEVISYNYYANSQFFPHLLLNVHYGFLLPIPHSSLWIRSSLGVSGGQRDVAFSNYYFGGFGNNRIDHQNSQRYREFYSFPGTALNSIEAQNYVKLLFEWNLPPLRFRRFGFTNLYLNWARLSLFTSGLAEDIFKKKYSGTMANIGAQLDFKIVIFTYMSSTFSVGYGAALSEGGRRSDEFMISLKIL</sequence>
<dbReference type="SUPFAM" id="SSF82171">
    <property type="entry name" value="DPP6 N-terminal domain-like"/>
    <property type="match status" value="1"/>
</dbReference>
<reference evidence="1" key="1">
    <citation type="journal article" date="2020" name="mSystems">
        <title>Genome- and Community-Level Interaction Insights into Carbon Utilization and Element Cycling Functions of Hydrothermarchaeota in Hydrothermal Sediment.</title>
        <authorList>
            <person name="Zhou Z."/>
            <person name="Liu Y."/>
            <person name="Xu W."/>
            <person name="Pan J."/>
            <person name="Luo Z.H."/>
            <person name="Li M."/>
        </authorList>
    </citation>
    <scope>NUCLEOTIDE SEQUENCE [LARGE SCALE GENOMIC DNA]</scope>
    <source>
        <strain evidence="1">HyVt-577</strain>
    </source>
</reference>
<gene>
    <name evidence="1" type="ORF">ENK44_12780</name>
</gene>
<dbReference type="AlphaFoldDB" id="A0A7V4U1Y0"/>
<accession>A0A7V4U1Y0</accession>
<name>A0A7V4U1Y0_CALAY</name>
<dbReference type="InterPro" id="IPR011042">
    <property type="entry name" value="6-blade_b-propeller_TolB-like"/>
</dbReference>
<dbReference type="Gene3D" id="2.120.10.30">
    <property type="entry name" value="TolB, C-terminal domain"/>
    <property type="match status" value="1"/>
</dbReference>
<comment type="caution">
    <text evidence="1">The sequence shown here is derived from an EMBL/GenBank/DDBJ whole genome shotgun (WGS) entry which is preliminary data.</text>
</comment>
<protein>
    <submittedName>
        <fullName evidence="1">Uncharacterized protein</fullName>
    </submittedName>
</protein>